<evidence type="ECO:0000313" key="2">
    <source>
        <dbReference type="EMBL" id="GFR08229.1"/>
    </source>
</evidence>
<name>A0A8X6LI85_TRICU</name>
<dbReference type="AlphaFoldDB" id="A0A8X6LI85"/>
<organism evidence="2 3">
    <name type="scientific">Trichonephila clavata</name>
    <name type="common">Joro spider</name>
    <name type="synonym">Nephila clavata</name>
    <dbReference type="NCBI Taxonomy" id="2740835"/>
    <lineage>
        <taxon>Eukaryota</taxon>
        <taxon>Metazoa</taxon>
        <taxon>Ecdysozoa</taxon>
        <taxon>Arthropoda</taxon>
        <taxon>Chelicerata</taxon>
        <taxon>Arachnida</taxon>
        <taxon>Araneae</taxon>
        <taxon>Araneomorphae</taxon>
        <taxon>Entelegynae</taxon>
        <taxon>Araneoidea</taxon>
        <taxon>Nephilidae</taxon>
        <taxon>Trichonephila</taxon>
    </lineage>
</organism>
<dbReference type="Pfam" id="PF18701">
    <property type="entry name" value="DUF5641"/>
    <property type="match status" value="1"/>
</dbReference>
<dbReference type="InterPro" id="IPR040676">
    <property type="entry name" value="DUF5641"/>
</dbReference>
<feature type="domain" description="DUF5641" evidence="1">
    <location>
        <begin position="70"/>
        <end position="127"/>
    </location>
</feature>
<dbReference type="OrthoDB" id="7401310at2759"/>
<proteinExistence type="predicted"/>
<sequence>MGSPKAASDNYSSVFLFVQSHGILDLWRLETIGIKDPCETDSSKDLENKVIDYFFRSVKTDEDGRYEKSTYSEVKPGEIDLLEDDSKKSLLWHTTKVLEVYPGKDNTFRVVRLKTQCGEAVRRIHPLKIKCTDDGSHSIWKPVTARSDRTVKVTSRF</sequence>
<accession>A0A8X6LI85</accession>
<protein>
    <recommendedName>
        <fullName evidence="1">DUF5641 domain-containing protein</fullName>
    </recommendedName>
</protein>
<dbReference type="Proteomes" id="UP000887116">
    <property type="component" value="Unassembled WGS sequence"/>
</dbReference>
<evidence type="ECO:0000259" key="1">
    <source>
        <dbReference type="Pfam" id="PF18701"/>
    </source>
</evidence>
<keyword evidence="3" id="KW-1185">Reference proteome</keyword>
<gene>
    <name evidence="2" type="ORF">TNCT_237151</name>
</gene>
<evidence type="ECO:0000313" key="3">
    <source>
        <dbReference type="Proteomes" id="UP000887116"/>
    </source>
</evidence>
<comment type="caution">
    <text evidence="2">The sequence shown here is derived from an EMBL/GenBank/DDBJ whole genome shotgun (WGS) entry which is preliminary data.</text>
</comment>
<reference evidence="2" key="1">
    <citation type="submission" date="2020-07" db="EMBL/GenBank/DDBJ databases">
        <title>Multicomponent nature underlies the extraordinary mechanical properties of spider dragline silk.</title>
        <authorList>
            <person name="Kono N."/>
            <person name="Nakamura H."/>
            <person name="Mori M."/>
            <person name="Yoshida Y."/>
            <person name="Ohtoshi R."/>
            <person name="Malay A.D."/>
            <person name="Moran D.A.P."/>
            <person name="Tomita M."/>
            <person name="Numata K."/>
            <person name="Arakawa K."/>
        </authorList>
    </citation>
    <scope>NUCLEOTIDE SEQUENCE</scope>
</reference>
<dbReference type="EMBL" id="BMAO01026289">
    <property type="protein sequence ID" value="GFR08229.1"/>
    <property type="molecule type" value="Genomic_DNA"/>
</dbReference>